<proteinExistence type="predicted"/>
<accession>A0A845H143</accession>
<feature type="non-terminal residue" evidence="1">
    <location>
        <position position="1"/>
    </location>
</feature>
<reference evidence="1" key="1">
    <citation type="submission" date="2019-12" db="EMBL/GenBank/DDBJ databases">
        <title>Novel species isolated from a subtropical stream in China.</title>
        <authorList>
            <person name="Lu H."/>
        </authorList>
    </citation>
    <scope>NUCLEOTIDE SEQUENCE [LARGE SCALE GENOMIC DNA]</scope>
    <source>
        <strain evidence="1">FT81W</strain>
    </source>
</reference>
<evidence type="ECO:0000313" key="2">
    <source>
        <dbReference type="Proteomes" id="UP000447355"/>
    </source>
</evidence>
<dbReference type="AlphaFoldDB" id="A0A845H143"/>
<dbReference type="Proteomes" id="UP000447355">
    <property type="component" value="Unassembled WGS sequence"/>
</dbReference>
<organism evidence="1 2">
    <name type="scientific">Duganella vulcania</name>
    <dbReference type="NCBI Taxonomy" id="2692166"/>
    <lineage>
        <taxon>Bacteria</taxon>
        <taxon>Pseudomonadati</taxon>
        <taxon>Pseudomonadota</taxon>
        <taxon>Betaproteobacteria</taxon>
        <taxon>Burkholderiales</taxon>
        <taxon>Oxalobacteraceae</taxon>
        <taxon>Telluria group</taxon>
        <taxon>Duganella</taxon>
    </lineage>
</organism>
<gene>
    <name evidence="1" type="ORF">GTP90_35000</name>
</gene>
<sequence>AQQIKRKQEIWAGIDKGWKIYEPLPQEPEEEALWKVFVARTARFRPAHGRTTPLRRAAANT</sequence>
<comment type="caution">
    <text evidence="1">The sequence shown here is derived from an EMBL/GenBank/DDBJ whole genome shotgun (WGS) entry which is preliminary data.</text>
</comment>
<name>A0A845H143_9BURK</name>
<protein>
    <submittedName>
        <fullName evidence="1">Uncharacterized protein</fullName>
    </submittedName>
</protein>
<dbReference type="EMBL" id="WWCX01000192">
    <property type="protein sequence ID" value="MYM99066.1"/>
    <property type="molecule type" value="Genomic_DNA"/>
</dbReference>
<evidence type="ECO:0000313" key="1">
    <source>
        <dbReference type="EMBL" id="MYM99066.1"/>
    </source>
</evidence>